<dbReference type="EMBL" id="CANHGI010000002">
    <property type="protein sequence ID" value="CAI5442537.1"/>
    <property type="molecule type" value="Genomic_DNA"/>
</dbReference>
<evidence type="ECO:0000256" key="4">
    <source>
        <dbReference type="PIRNR" id="PIRNR006386"/>
    </source>
</evidence>
<dbReference type="InterPro" id="IPR051924">
    <property type="entry name" value="GST_Kappa/NadH"/>
</dbReference>
<proteinExistence type="inferred from homology"/>
<gene>
    <name evidence="7" type="ORF">CAMP_LOCUS5174</name>
</gene>
<keyword evidence="8" id="KW-1185">Reference proteome</keyword>
<feature type="domain" description="DSBA-like thioredoxin" evidence="6">
    <location>
        <begin position="6"/>
        <end position="209"/>
    </location>
</feature>
<dbReference type="OrthoDB" id="4664297at2759"/>
<dbReference type="Pfam" id="PF01323">
    <property type="entry name" value="DSBA"/>
    <property type="match status" value="1"/>
</dbReference>
<dbReference type="Gene3D" id="3.40.30.10">
    <property type="entry name" value="Glutaredoxin"/>
    <property type="match status" value="1"/>
</dbReference>
<dbReference type="PANTHER" id="PTHR42943">
    <property type="entry name" value="GLUTATHIONE S-TRANSFERASE KAPPA"/>
    <property type="match status" value="1"/>
</dbReference>
<dbReference type="GO" id="GO:0005739">
    <property type="term" value="C:mitochondrion"/>
    <property type="evidence" value="ECO:0007669"/>
    <property type="project" value="TreeGrafter"/>
</dbReference>
<organism evidence="7 8">
    <name type="scientific">Caenorhabditis angaria</name>
    <dbReference type="NCBI Taxonomy" id="860376"/>
    <lineage>
        <taxon>Eukaryota</taxon>
        <taxon>Metazoa</taxon>
        <taxon>Ecdysozoa</taxon>
        <taxon>Nematoda</taxon>
        <taxon>Chromadorea</taxon>
        <taxon>Rhabditida</taxon>
        <taxon>Rhabditina</taxon>
        <taxon>Rhabditomorpha</taxon>
        <taxon>Rhabditoidea</taxon>
        <taxon>Rhabditidae</taxon>
        <taxon>Peloderinae</taxon>
        <taxon>Caenorhabditis</taxon>
    </lineage>
</organism>
<comment type="catalytic activity">
    <reaction evidence="3 4">
        <text>RX + glutathione = an S-substituted glutathione + a halide anion + H(+)</text>
        <dbReference type="Rhea" id="RHEA:16437"/>
        <dbReference type="ChEBI" id="CHEBI:15378"/>
        <dbReference type="ChEBI" id="CHEBI:16042"/>
        <dbReference type="ChEBI" id="CHEBI:17792"/>
        <dbReference type="ChEBI" id="CHEBI:57925"/>
        <dbReference type="ChEBI" id="CHEBI:90779"/>
        <dbReference type="EC" id="2.5.1.18"/>
    </reaction>
</comment>
<evidence type="ECO:0000256" key="5">
    <source>
        <dbReference type="PIRSR" id="PIRSR006386-1"/>
    </source>
</evidence>
<dbReference type="AlphaFoldDB" id="A0A9P1MWR4"/>
<dbReference type="GO" id="GO:0004602">
    <property type="term" value="F:glutathione peroxidase activity"/>
    <property type="evidence" value="ECO:0007669"/>
    <property type="project" value="TreeGrafter"/>
</dbReference>
<dbReference type="GO" id="GO:0004364">
    <property type="term" value="F:glutathione transferase activity"/>
    <property type="evidence" value="ECO:0007669"/>
    <property type="project" value="UniProtKB-UniRule"/>
</dbReference>
<sequence>MTQKIIDFYFDVISPYSWIGFEALEQLKGNQWKDVEIRYHPFFLRNVMMKSGNRPPAMLPNRGRMLAQDIRRTANYWGIQIKNPPKFIEWILQYTTEEAQKLLIVIQNQFGSQKMMETARVFWRRLWFDCEKIFEVEDFEMVLKEVGIVPSDVLGKIGDLEVAKNLEKNNQAVNEAYGYGAPWILVHTSDSKTHTFFGSDRFHIIAELLDLPQPLPQKFLNSKL</sequence>
<dbReference type="InterPro" id="IPR036249">
    <property type="entry name" value="Thioredoxin-like_sf"/>
</dbReference>
<evidence type="ECO:0000313" key="7">
    <source>
        <dbReference type="EMBL" id="CAI5442537.1"/>
    </source>
</evidence>
<name>A0A9P1MWR4_9PELO</name>
<dbReference type="GO" id="GO:0006749">
    <property type="term" value="P:glutathione metabolic process"/>
    <property type="evidence" value="ECO:0007669"/>
    <property type="project" value="TreeGrafter"/>
</dbReference>
<evidence type="ECO:0000256" key="3">
    <source>
        <dbReference type="ARBA" id="ARBA00047960"/>
    </source>
</evidence>
<dbReference type="FunFam" id="3.40.30.10:FF:000096">
    <property type="entry name" value="Glutathione S-transferase kappa"/>
    <property type="match status" value="1"/>
</dbReference>
<dbReference type="SUPFAM" id="SSF52833">
    <property type="entry name" value="Thioredoxin-like"/>
    <property type="match status" value="1"/>
</dbReference>
<reference evidence="7" key="1">
    <citation type="submission" date="2022-11" db="EMBL/GenBank/DDBJ databases">
        <authorList>
            <person name="Kikuchi T."/>
        </authorList>
    </citation>
    <scope>NUCLEOTIDE SEQUENCE</scope>
    <source>
        <strain evidence="7">PS1010</strain>
    </source>
</reference>
<evidence type="ECO:0000256" key="2">
    <source>
        <dbReference type="ARBA" id="ARBA00022679"/>
    </source>
</evidence>
<dbReference type="EC" id="2.5.1.18" evidence="4"/>
<dbReference type="Proteomes" id="UP001152747">
    <property type="component" value="Unassembled WGS sequence"/>
</dbReference>
<dbReference type="InterPro" id="IPR001853">
    <property type="entry name" value="DSBA-like_thioredoxin_dom"/>
</dbReference>
<accession>A0A9P1MWR4</accession>
<keyword evidence="2 4" id="KW-0808">Transferase</keyword>
<dbReference type="PIRSF" id="PIRSF006386">
    <property type="entry name" value="HCCAis_GSTk"/>
    <property type="match status" value="1"/>
</dbReference>
<comment type="caution">
    <text evidence="7">The sequence shown here is derived from an EMBL/GenBank/DDBJ whole genome shotgun (WGS) entry which is preliminary data.</text>
</comment>
<protein>
    <recommendedName>
        <fullName evidence="4">Glutathione S-transferase kappa</fullName>
        <ecNumber evidence="4">2.5.1.18</ecNumber>
    </recommendedName>
</protein>
<dbReference type="GO" id="GO:0005777">
    <property type="term" value="C:peroxisome"/>
    <property type="evidence" value="ECO:0007669"/>
    <property type="project" value="TreeGrafter"/>
</dbReference>
<evidence type="ECO:0000256" key="1">
    <source>
        <dbReference type="ARBA" id="ARBA00006494"/>
    </source>
</evidence>
<dbReference type="InterPro" id="IPR014440">
    <property type="entry name" value="HCCAis_GSTk"/>
</dbReference>
<evidence type="ECO:0000259" key="6">
    <source>
        <dbReference type="Pfam" id="PF01323"/>
    </source>
</evidence>
<comment type="similarity">
    <text evidence="1 4">Belongs to the GST superfamily. Kappa family.</text>
</comment>
<feature type="active site" description="Nucleophile" evidence="5">
    <location>
        <position position="14"/>
    </location>
</feature>
<dbReference type="PANTHER" id="PTHR42943:SF3">
    <property type="entry name" value="GLUTATHIONE S-TRANSFERASE KAPPA 1"/>
    <property type="match status" value="1"/>
</dbReference>
<evidence type="ECO:0000313" key="8">
    <source>
        <dbReference type="Proteomes" id="UP001152747"/>
    </source>
</evidence>